<dbReference type="InterPro" id="IPR011989">
    <property type="entry name" value="ARM-like"/>
</dbReference>
<dbReference type="GO" id="GO:0000472">
    <property type="term" value="P:endonucleolytic cleavage to generate mature 5'-end of SSU-rRNA from (SSU-rRNA, 5.8S rRNA, LSU-rRNA)"/>
    <property type="evidence" value="ECO:0007669"/>
    <property type="project" value="TreeGrafter"/>
</dbReference>
<dbReference type="GO" id="GO:0005730">
    <property type="term" value="C:nucleolus"/>
    <property type="evidence" value="ECO:0007669"/>
    <property type="project" value="TreeGrafter"/>
</dbReference>
<name>A0A5C3M1Y2_9AGAR</name>
<dbReference type="GO" id="GO:0030686">
    <property type="term" value="C:90S preribosome"/>
    <property type="evidence" value="ECO:0007669"/>
    <property type="project" value="TreeGrafter"/>
</dbReference>
<dbReference type="GO" id="GO:0000480">
    <property type="term" value="P:endonucleolytic cleavage in 5'-ETS of tricistronic rRNA transcript (SSU-rRNA, 5.8S rRNA, LSU-rRNA)"/>
    <property type="evidence" value="ECO:0007669"/>
    <property type="project" value="TreeGrafter"/>
</dbReference>
<organism evidence="6 7">
    <name type="scientific">Crucibulum laeve</name>
    <dbReference type="NCBI Taxonomy" id="68775"/>
    <lineage>
        <taxon>Eukaryota</taxon>
        <taxon>Fungi</taxon>
        <taxon>Dikarya</taxon>
        <taxon>Basidiomycota</taxon>
        <taxon>Agaricomycotina</taxon>
        <taxon>Agaricomycetes</taxon>
        <taxon>Agaricomycetidae</taxon>
        <taxon>Agaricales</taxon>
        <taxon>Agaricineae</taxon>
        <taxon>Nidulariaceae</taxon>
        <taxon>Crucibulum</taxon>
    </lineage>
</organism>
<feature type="region of interest" description="Disordered" evidence="5">
    <location>
        <begin position="1"/>
        <end position="39"/>
    </location>
</feature>
<gene>
    <name evidence="6" type="ORF">BDQ12DRAFT_688653</name>
</gene>
<feature type="region of interest" description="Disordered" evidence="5">
    <location>
        <begin position="502"/>
        <end position="530"/>
    </location>
</feature>
<feature type="compositionally biased region" description="Basic and acidic residues" evidence="5">
    <location>
        <begin position="15"/>
        <end position="26"/>
    </location>
</feature>
<dbReference type="OrthoDB" id="392571at2759"/>
<feature type="region of interest" description="Disordered" evidence="5">
    <location>
        <begin position="235"/>
        <end position="282"/>
    </location>
</feature>
<dbReference type="InterPro" id="IPR016024">
    <property type="entry name" value="ARM-type_fold"/>
</dbReference>
<evidence type="ECO:0000256" key="3">
    <source>
        <dbReference type="ARBA" id="ARBA00030932"/>
    </source>
</evidence>
<accession>A0A5C3M1Y2</accession>
<sequence>MPRENRKRGKKNKKKAEEDPFYEDVKPAFLEQEPEPTGEPSWIVAASTEEINPEAPFGYVDADVKAYFRTVDVQIRDWQESQDEVVGEDEDIDPNEQRRLFFVAALTEMHGKEKQLATDPDCSAILERMSYSMDDFVRRVFVDSLAGSYEKLVKHRFASHVCQTLFSIARDTVSRETRGIFPAIPENQEKGELRTLTSLVLDICEELLPSFASLLMDPFASHVVRALLVLLSPSLSSTEDSPQSAVRSKRSAAWKAKQGPMKSVFDDDKGKGKEAPTKSTPPEFCKMARRFVEVLREQLGDNEVRALAASKVASPSLQMMLEVEADQNMGNEPGSLMDRVMFGIITSCREDPQAIPEESDYLGTLLRDTTSSHLLETIALHCPEDAFTVLWKVYFKGKLARLSNHPVANFVLAKAIERVSADQLADACAEMDGVWGKVIRASRSGVLRAVIDRAATLGSLGREVGEAIYSAFDLSTPEEHLLLVSCVISLLPLQEYQLAVASRSNESPKKEQSQQRYGYGRSGGPSPPCDPLEPKIQGSILLQSILRLPAPHNQIVIDSINSLPIDNRIRIAHNSSSSRVYDALLESSTVLPKIKRQFVMDFIGHYHELVDDKIGSRVGDRCWAFADTYLKEKIARSMFEYEQTLAGSYYGKFFARNLNLYLLQRKPEEWRNMQSEKKRQQDQANAALAISPKVEVVATTTPSTESTSKRKRKTRPDDEIEALFDATLGNKIKKAALAADHVPPAAMEPPPPKTKSSKKKRTEDKELDAVLGAIRAAPKSEEKHGKKRMT</sequence>
<feature type="compositionally biased region" description="Low complexity" evidence="5">
    <location>
        <begin position="735"/>
        <end position="745"/>
    </location>
</feature>
<evidence type="ECO:0000256" key="4">
    <source>
        <dbReference type="ARBA" id="ARBA00031929"/>
    </source>
</evidence>
<dbReference type="SUPFAM" id="SSF48371">
    <property type="entry name" value="ARM repeat"/>
    <property type="match status" value="2"/>
</dbReference>
<dbReference type="SMART" id="SM00025">
    <property type="entry name" value="Pumilio"/>
    <property type="match status" value="4"/>
</dbReference>
<keyword evidence="2" id="KW-0677">Repeat</keyword>
<dbReference type="GO" id="GO:0000056">
    <property type="term" value="P:ribosomal small subunit export from nucleus"/>
    <property type="evidence" value="ECO:0007669"/>
    <property type="project" value="TreeGrafter"/>
</dbReference>
<dbReference type="InterPro" id="IPR040000">
    <property type="entry name" value="NOP9"/>
</dbReference>
<dbReference type="Pfam" id="PF22493">
    <property type="entry name" value="PUF_NOP9"/>
    <property type="match status" value="1"/>
</dbReference>
<evidence type="ECO:0000256" key="1">
    <source>
        <dbReference type="ARBA" id="ARBA00016427"/>
    </source>
</evidence>
<feature type="compositionally biased region" description="Basic residues" evidence="5">
    <location>
        <begin position="1"/>
        <end position="14"/>
    </location>
</feature>
<feature type="region of interest" description="Disordered" evidence="5">
    <location>
        <begin position="672"/>
        <end position="718"/>
    </location>
</feature>
<dbReference type="GO" id="GO:0030688">
    <property type="term" value="C:preribosome, small subunit precursor"/>
    <property type="evidence" value="ECO:0007669"/>
    <property type="project" value="TreeGrafter"/>
</dbReference>
<feature type="compositionally biased region" description="Basic and acidic residues" evidence="5">
    <location>
        <begin position="672"/>
        <end position="681"/>
    </location>
</feature>
<dbReference type="Proteomes" id="UP000308652">
    <property type="component" value="Unassembled WGS sequence"/>
</dbReference>
<dbReference type="PANTHER" id="PTHR13102">
    <property type="entry name" value="NUCLEOLAR PROTEIN 9"/>
    <property type="match status" value="1"/>
</dbReference>
<keyword evidence="7" id="KW-1185">Reference proteome</keyword>
<dbReference type="GO" id="GO:0003723">
    <property type="term" value="F:RNA binding"/>
    <property type="evidence" value="ECO:0007669"/>
    <property type="project" value="InterPro"/>
</dbReference>
<dbReference type="GO" id="GO:0000447">
    <property type="term" value="P:endonucleolytic cleavage in ITS1 to separate SSU-rRNA from 5.8S rRNA and LSU-rRNA from tricistronic rRNA transcript (SSU-rRNA, 5.8S rRNA, LSU-rRNA)"/>
    <property type="evidence" value="ECO:0007669"/>
    <property type="project" value="TreeGrafter"/>
</dbReference>
<dbReference type="STRING" id="68775.A0A5C3M1Y2"/>
<protein>
    <recommendedName>
        <fullName evidence="1">Nucleolar protein 9</fullName>
    </recommendedName>
    <alternativeName>
        <fullName evidence="3 4">Pumilio domain-containing protein NOP9</fullName>
    </alternativeName>
</protein>
<evidence type="ECO:0000256" key="2">
    <source>
        <dbReference type="ARBA" id="ARBA00022737"/>
    </source>
</evidence>
<dbReference type="AlphaFoldDB" id="A0A5C3M1Y2"/>
<evidence type="ECO:0000256" key="5">
    <source>
        <dbReference type="SAM" id="MobiDB-lite"/>
    </source>
</evidence>
<feature type="region of interest" description="Disordered" evidence="5">
    <location>
        <begin position="735"/>
        <end position="790"/>
    </location>
</feature>
<proteinExistence type="predicted"/>
<evidence type="ECO:0000313" key="6">
    <source>
        <dbReference type="EMBL" id="TFK35011.1"/>
    </source>
</evidence>
<evidence type="ECO:0000313" key="7">
    <source>
        <dbReference type="Proteomes" id="UP000308652"/>
    </source>
</evidence>
<dbReference type="PANTHER" id="PTHR13102:SF0">
    <property type="entry name" value="NUCLEOLAR PROTEIN 9"/>
    <property type="match status" value="1"/>
</dbReference>
<dbReference type="InterPro" id="IPR001313">
    <property type="entry name" value="Pumilio_RNA-bd_rpt"/>
</dbReference>
<reference evidence="6 7" key="1">
    <citation type="journal article" date="2019" name="Nat. Ecol. Evol.">
        <title>Megaphylogeny resolves global patterns of mushroom evolution.</title>
        <authorList>
            <person name="Varga T."/>
            <person name="Krizsan K."/>
            <person name="Foldi C."/>
            <person name="Dima B."/>
            <person name="Sanchez-Garcia M."/>
            <person name="Sanchez-Ramirez S."/>
            <person name="Szollosi G.J."/>
            <person name="Szarkandi J.G."/>
            <person name="Papp V."/>
            <person name="Albert L."/>
            <person name="Andreopoulos W."/>
            <person name="Angelini C."/>
            <person name="Antonin V."/>
            <person name="Barry K.W."/>
            <person name="Bougher N.L."/>
            <person name="Buchanan P."/>
            <person name="Buyck B."/>
            <person name="Bense V."/>
            <person name="Catcheside P."/>
            <person name="Chovatia M."/>
            <person name="Cooper J."/>
            <person name="Damon W."/>
            <person name="Desjardin D."/>
            <person name="Finy P."/>
            <person name="Geml J."/>
            <person name="Haridas S."/>
            <person name="Hughes K."/>
            <person name="Justo A."/>
            <person name="Karasinski D."/>
            <person name="Kautmanova I."/>
            <person name="Kiss B."/>
            <person name="Kocsube S."/>
            <person name="Kotiranta H."/>
            <person name="LaButti K.M."/>
            <person name="Lechner B.E."/>
            <person name="Liimatainen K."/>
            <person name="Lipzen A."/>
            <person name="Lukacs Z."/>
            <person name="Mihaltcheva S."/>
            <person name="Morgado L.N."/>
            <person name="Niskanen T."/>
            <person name="Noordeloos M.E."/>
            <person name="Ohm R.A."/>
            <person name="Ortiz-Santana B."/>
            <person name="Ovrebo C."/>
            <person name="Racz N."/>
            <person name="Riley R."/>
            <person name="Savchenko A."/>
            <person name="Shiryaev A."/>
            <person name="Soop K."/>
            <person name="Spirin V."/>
            <person name="Szebenyi C."/>
            <person name="Tomsovsky M."/>
            <person name="Tulloss R.E."/>
            <person name="Uehling J."/>
            <person name="Grigoriev I.V."/>
            <person name="Vagvolgyi C."/>
            <person name="Papp T."/>
            <person name="Martin F.M."/>
            <person name="Miettinen O."/>
            <person name="Hibbett D.S."/>
            <person name="Nagy L.G."/>
        </authorList>
    </citation>
    <scope>NUCLEOTIDE SEQUENCE [LARGE SCALE GENOMIC DNA]</scope>
    <source>
        <strain evidence="6 7">CBS 166.37</strain>
    </source>
</reference>
<feature type="compositionally biased region" description="Basic and acidic residues" evidence="5">
    <location>
        <begin position="264"/>
        <end position="276"/>
    </location>
</feature>
<dbReference type="Gene3D" id="1.25.10.10">
    <property type="entry name" value="Leucine-rich Repeat Variant"/>
    <property type="match status" value="2"/>
</dbReference>
<dbReference type="EMBL" id="ML213625">
    <property type="protein sequence ID" value="TFK35011.1"/>
    <property type="molecule type" value="Genomic_DNA"/>
</dbReference>